<gene>
    <name evidence="1" type="ORF">Nepgr_013384</name>
</gene>
<protein>
    <submittedName>
        <fullName evidence="1">Uncharacterized protein</fullName>
    </submittedName>
</protein>
<keyword evidence="2" id="KW-1185">Reference proteome</keyword>
<evidence type="ECO:0000313" key="2">
    <source>
        <dbReference type="Proteomes" id="UP001279734"/>
    </source>
</evidence>
<proteinExistence type="predicted"/>
<reference evidence="1" key="1">
    <citation type="submission" date="2023-05" db="EMBL/GenBank/DDBJ databases">
        <title>Nepenthes gracilis genome sequencing.</title>
        <authorList>
            <person name="Fukushima K."/>
        </authorList>
    </citation>
    <scope>NUCLEOTIDE SEQUENCE</scope>
    <source>
        <strain evidence="1">SING2019-196</strain>
    </source>
</reference>
<comment type="caution">
    <text evidence="1">The sequence shown here is derived from an EMBL/GenBank/DDBJ whole genome shotgun (WGS) entry which is preliminary data.</text>
</comment>
<name>A0AAD3SHP9_NEPGR</name>
<evidence type="ECO:0000313" key="1">
    <source>
        <dbReference type="EMBL" id="GMH11543.1"/>
    </source>
</evidence>
<organism evidence="1 2">
    <name type="scientific">Nepenthes gracilis</name>
    <name type="common">Slender pitcher plant</name>
    <dbReference type="NCBI Taxonomy" id="150966"/>
    <lineage>
        <taxon>Eukaryota</taxon>
        <taxon>Viridiplantae</taxon>
        <taxon>Streptophyta</taxon>
        <taxon>Embryophyta</taxon>
        <taxon>Tracheophyta</taxon>
        <taxon>Spermatophyta</taxon>
        <taxon>Magnoliopsida</taxon>
        <taxon>eudicotyledons</taxon>
        <taxon>Gunneridae</taxon>
        <taxon>Pentapetalae</taxon>
        <taxon>Caryophyllales</taxon>
        <taxon>Nepenthaceae</taxon>
        <taxon>Nepenthes</taxon>
    </lineage>
</organism>
<sequence length="109" mass="12017">MRSPAQCSWLVGIPCMDWIGRFGSWTDGIVGLFGARFGVSASLDVYYSIAFFRLLEDKMEYASAALCLLPGLGDIIDLRLLSAWVLCDGFGHCRQGLRFVEFCGIPSLV</sequence>
<dbReference type="EMBL" id="BSYO01000011">
    <property type="protein sequence ID" value="GMH11543.1"/>
    <property type="molecule type" value="Genomic_DNA"/>
</dbReference>
<dbReference type="Proteomes" id="UP001279734">
    <property type="component" value="Unassembled WGS sequence"/>
</dbReference>
<dbReference type="AlphaFoldDB" id="A0AAD3SHP9"/>
<accession>A0AAD3SHP9</accession>